<dbReference type="RefSeq" id="XP_030978469.1">
    <property type="nucleotide sequence ID" value="XM_031128718.1"/>
</dbReference>
<reference evidence="2" key="2">
    <citation type="submission" date="2019-10" db="EMBL/GenBank/DDBJ databases">
        <authorList>
            <consortium name="NCBI Genome Project"/>
        </authorList>
    </citation>
    <scope>NUCLEOTIDE SEQUENCE</scope>
    <source>
        <strain evidence="2">NI907</strain>
    </source>
</reference>
<dbReference type="KEGG" id="pgri:PgNI_08726"/>
<proteinExistence type="predicted"/>
<keyword evidence="1" id="KW-1185">Reference proteome</keyword>
<gene>
    <name evidence="2" type="ORF">PgNI_08726</name>
</gene>
<organism evidence="1 2">
    <name type="scientific">Pyricularia grisea</name>
    <name type="common">Crabgrass-specific blast fungus</name>
    <name type="synonym">Magnaporthe grisea</name>
    <dbReference type="NCBI Taxonomy" id="148305"/>
    <lineage>
        <taxon>Eukaryota</taxon>
        <taxon>Fungi</taxon>
        <taxon>Dikarya</taxon>
        <taxon>Ascomycota</taxon>
        <taxon>Pezizomycotina</taxon>
        <taxon>Sordariomycetes</taxon>
        <taxon>Sordariomycetidae</taxon>
        <taxon>Magnaporthales</taxon>
        <taxon>Pyriculariaceae</taxon>
        <taxon>Pyricularia</taxon>
    </lineage>
</organism>
<evidence type="ECO:0000313" key="1">
    <source>
        <dbReference type="Proteomes" id="UP000515153"/>
    </source>
</evidence>
<reference evidence="1 2" key="1">
    <citation type="journal article" date="2019" name="Mol. Biol. Evol.">
        <title>Blast fungal genomes show frequent chromosomal changes, gene gains and losses, and effector gene turnover.</title>
        <authorList>
            <person name="Gomez Luciano L.B."/>
            <person name="Jason Tsai I."/>
            <person name="Chuma I."/>
            <person name="Tosa Y."/>
            <person name="Chen Y.H."/>
            <person name="Li J.Y."/>
            <person name="Li M.Y."/>
            <person name="Jade Lu M.Y."/>
            <person name="Nakayashiki H."/>
            <person name="Li W.H."/>
        </authorList>
    </citation>
    <scope>NUCLEOTIDE SEQUENCE [LARGE SCALE GENOMIC DNA]</scope>
    <source>
        <strain evidence="1 2">NI907</strain>
    </source>
</reference>
<accession>A0A6P8AUD4</accession>
<evidence type="ECO:0000313" key="2">
    <source>
        <dbReference type="RefSeq" id="XP_030978469.1"/>
    </source>
</evidence>
<dbReference type="AlphaFoldDB" id="A0A6P8AUD4"/>
<dbReference type="Proteomes" id="UP000515153">
    <property type="component" value="Chromosome V"/>
</dbReference>
<reference evidence="2" key="3">
    <citation type="submission" date="2025-08" db="UniProtKB">
        <authorList>
            <consortium name="RefSeq"/>
        </authorList>
    </citation>
    <scope>IDENTIFICATION</scope>
    <source>
        <strain evidence="2">NI907</strain>
    </source>
</reference>
<sequence length="152" mass="16863">MYVRKEPAVVQTAQPQISLGTVERLGPGRRIFGRLRETSSTCGCKAFANNRSSRLGSGGNRDHKKSIGVRSLSGLQARNRRYFERTLHQTLGLYVCTLRQVLLSTHNIGVKEGEASFIASIEACSKIIDDEQVSIRTSQSLAWQICLGRQAR</sequence>
<name>A0A6P8AUD4_PYRGI</name>
<protein>
    <submittedName>
        <fullName evidence="2">Uncharacterized protein</fullName>
    </submittedName>
</protein>
<dbReference type="GeneID" id="41963626"/>